<dbReference type="SUPFAM" id="SSF55785">
    <property type="entry name" value="PYP-like sensor domain (PAS domain)"/>
    <property type="match status" value="1"/>
</dbReference>
<dbReference type="SMART" id="SM01012">
    <property type="entry name" value="ANTAR"/>
    <property type="match status" value="1"/>
</dbReference>
<protein>
    <submittedName>
        <fullName evidence="2">ANTAR domain-containing protein</fullName>
    </submittedName>
</protein>
<comment type="caution">
    <text evidence="2">The sequence shown here is derived from an EMBL/GenBank/DDBJ whole genome shotgun (WGS) entry which is preliminary data.</text>
</comment>
<name>A0A4Q4Z4Y2_9ACTN</name>
<dbReference type="GO" id="GO:0003723">
    <property type="term" value="F:RNA binding"/>
    <property type="evidence" value="ECO:0007669"/>
    <property type="project" value="InterPro"/>
</dbReference>
<evidence type="ECO:0000313" key="2">
    <source>
        <dbReference type="EMBL" id="RYP82375.1"/>
    </source>
</evidence>
<dbReference type="InterPro" id="IPR013655">
    <property type="entry name" value="PAS_fold_3"/>
</dbReference>
<dbReference type="PROSITE" id="PS50921">
    <property type="entry name" value="ANTAR"/>
    <property type="match status" value="1"/>
</dbReference>
<dbReference type="Gene3D" id="1.10.10.10">
    <property type="entry name" value="Winged helix-like DNA-binding domain superfamily/Winged helix DNA-binding domain"/>
    <property type="match status" value="1"/>
</dbReference>
<reference evidence="2 3" key="1">
    <citation type="submission" date="2019-01" db="EMBL/GenBank/DDBJ databases">
        <title>Nocardioides guangzhouensis sp. nov., an actinobacterium isolated from soil.</title>
        <authorList>
            <person name="Fu Y."/>
            <person name="Cai Y."/>
            <person name="Lin Z."/>
            <person name="Chen P."/>
        </authorList>
    </citation>
    <scope>NUCLEOTIDE SEQUENCE [LARGE SCALE GENOMIC DNA]</scope>
    <source>
        <strain evidence="2 3">130</strain>
    </source>
</reference>
<dbReference type="EMBL" id="SDKM01000048">
    <property type="protein sequence ID" value="RYP82375.1"/>
    <property type="molecule type" value="Genomic_DNA"/>
</dbReference>
<organism evidence="2 3">
    <name type="scientific">Nocardioides guangzhouensis</name>
    <dbReference type="NCBI Taxonomy" id="2497878"/>
    <lineage>
        <taxon>Bacteria</taxon>
        <taxon>Bacillati</taxon>
        <taxon>Actinomycetota</taxon>
        <taxon>Actinomycetes</taxon>
        <taxon>Propionibacteriales</taxon>
        <taxon>Nocardioidaceae</taxon>
        <taxon>Nocardioides</taxon>
    </lineage>
</organism>
<feature type="domain" description="ANTAR" evidence="1">
    <location>
        <begin position="150"/>
        <end position="211"/>
    </location>
</feature>
<dbReference type="Pfam" id="PF03861">
    <property type="entry name" value="ANTAR"/>
    <property type="match status" value="1"/>
</dbReference>
<dbReference type="InterPro" id="IPR035965">
    <property type="entry name" value="PAS-like_dom_sf"/>
</dbReference>
<dbReference type="InterPro" id="IPR005561">
    <property type="entry name" value="ANTAR"/>
</dbReference>
<accession>A0A4Q4Z4Y2</accession>
<dbReference type="OrthoDB" id="3787288at2"/>
<dbReference type="Pfam" id="PF08447">
    <property type="entry name" value="PAS_3"/>
    <property type="match status" value="1"/>
</dbReference>
<dbReference type="Proteomes" id="UP000295198">
    <property type="component" value="Unassembled WGS sequence"/>
</dbReference>
<proteinExistence type="predicted"/>
<evidence type="ECO:0000313" key="3">
    <source>
        <dbReference type="Proteomes" id="UP000295198"/>
    </source>
</evidence>
<dbReference type="InterPro" id="IPR036388">
    <property type="entry name" value="WH-like_DNA-bd_sf"/>
</dbReference>
<dbReference type="AlphaFoldDB" id="A0A4Q4Z4Y2"/>
<gene>
    <name evidence="2" type="ORF">EKO23_21845</name>
</gene>
<keyword evidence="3" id="KW-1185">Reference proteome</keyword>
<dbReference type="Gene3D" id="3.30.450.20">
    <property type="entry name" value="PAS domain"/>
    <property type="match status" value="1"/>
</dbReference>
<sequence>MWGGGAGHPDERRGSGVPVDQDLQQQWGLTTEEAGGVDQTRIGRFRYDLTTDAWEWSAGLYLVYGFEPGEVVPSTGLLRAHVHPDDEARALEVGLRVLRHGEPFSAYFRIIDAGTRVRRLLAVGQPSSNGTGEVCGVEGHVVDLTEANEALSRVEVTAAVNDFKTHRAVIEQAKGVLVQLCSIDADTAFVALVQLSKQSNVRVRVLSERLVDAASHERTPARHPQERVLDLMTDLLR</sequence>
<evidence type="ECO:0000259" key="1">
    <source>
        <dbReference type="PROSITE" id="PS50921"/>
    </source>
</evidence>